<comment type="caution">
    <text evidence="1">The sequence shown here is derived from an EMBL/GenBank/DDBJ whole genome shotgun (WGS) entry which is preliminary data.</text>
</comment>
<accession>A0A9N7VEE5</accession>
<name>A0A9N7VEE5_PLEPL</name>
<dbReference type="AlphaFoldDB" id="A0A9N7VEE5"/>
<proteinExistence type="predicted"/>
<dbReference type="Proteomes" id="UP001153269">
    <property type="component" value="Unassembled WGS sequence"/>
</dbReference>
<sequence length="152" mass="16431">MTKDFAITEELAAMRSIKGTTTGSDLFMEVTACLDKLGLKWDKLAGYKHISSDYTLVRPNPNSILGPVVVGIFPYELGLPFKKPATGWEDATLSTDTTTMTSVRTITPTDLSRGCLGDVIVLLKEYQCAPSVLEGTVAPSLLYDLPESPDPS</sequence>
<organism evidence="1 2">
    <name type="scientific">Pleuronectes platessa</name>
    <name type="common">European plaice</name>
    <dbReference type="NCBI Taxonomy" id="8262"/>
    <lineage>
        <taxon>Eukaryota</taxon>
        <taxon>Metazoa</taxon>
        <taxon>Chordata</taxon>
        <taxon>Craniata</taxon>
        <taxon>Vertebrata</taxon>
        <taxon>Euteleostomi</taxon>
        <taxon>Actinopterygii</taxon>
        <taxon>Neopterygii</taxon>
        <taxon>Teleostei</taxon>
        <taxon>Neoteleostei</taxon>
        <taxon>Acanthomorphata</taxon>
        <taxon>Carangaria</taxon>
        <taxon>Pleuronectiformes</taxon>
        <taxon>Pleuronectoidei</taxon>
        <taxon>Pleuronectidae</taxon>
        <taxon>Pleuronectes</taxon>
    </lineage>
</organism>
<dbReference type="EMBL" id="CADEAL010004080">
    <property type="protein sequence ID" value="CAB1451177.1"/>
    <property type="molecule type" value="Genomic_DNA"/>
</dbReference>
<protein>
    <submittedName>
        <fullName evidence="1">Uncharacterized protein</fullName>
    </submittedName>
</protein>
<evidence type="ECO:0000313" key="2">
    <source>
        <dbReference type="Proteomes" id="UP001153269"/>
    </source>
</evidence>
<keyword evidence="2" id="KW-1185">Reference proteome</keyword>
<reference evidence="1" key="1">
    <citation type="submission" date="2020-03" db="EMBL/GenBank/DDBJ databases">
        <authorList>
            <person name="Weist P."/>
        </authorList>
    </citation>
    <scope>NUCLEOTIDE SEQUENCE</scope>
</reference>
<evidence type="ECO:0000313" key="1">
    <source>
        <dbReference type="EMBL" id="CAB1451177.1"/>
    </source>
</evidence>
<gene>
    <name evidence="1" type="ORF">PLEPLA_LOCUS38870</name>
</gene>